<dbReference type="AlphaFoldDB" id="A0A968GDH4"/>
<organism evidence="1 2">
    <name type="scientific">Entomospira nematocerorum</name>
    <dbReference type="NCBI Taxonomy" id="2719987"/>
    <lineage>
        <taxon>Bacteria</taxon>
        <taxon>Pseudomonadati</taxon>
        <taxon>Spirochaetota</taxon>
        <taxon>Spirochaetia</taxon>
        <taxon>Spirochaetales</taxon>
        <taxon>Spirochaetaceae</taxon>
        <taxon>Entomospira</taxon>
    </lineage>
</organism>
<reference evidence="1" key="1">
    <citation type="submission" date="2020-03" db="EMBL/GenBank/DDBJ databases">
        <title>Spirochaetal bacteria isolated from arthropods constitute a novel genus Entomospira genus novum within the order Spirochaetales.</title>
        <authorList>
            <person name="Grana-Miraglia L."/>
            <person name="Sikutova S."/>
            <person name="Fingerle V."/>
            <person name="Sing A."/>
            <person name="Castillo-Ramirez S."/>
            <person name="Margos G."/>
            <person name="Rudolf I."/>
        </authorList>
    </citation>
    <scope>NUCLEOTIDE SEQUENCE</scope>
    <source>
        <strain evidence="1">BR208</strain>
    </source>
</reference>
<dbReference type="RefSeq" id="WP_167704537.1">
    <property type="nucleotide sequence ID" value="NZ_CP118171.1"/>
</dbReference>
<name>A0A968GDH4_9SPIO</name>
<dbReference type="InterPro" id="IPR019289">
    <property type="entry name" value="Phage_tail_E/E"/>
</dbReference>
<evidence type="ECO:0000313" key="1">
    <source>
        <dbReference type="EMBL" id="NIZ47774.1"/>
    </source>
</evidence>
<accession>A0A968GDH4</accession>
<comment type="caution">
    <text evidence="1">The sequence shown here is derived from an EMBL/GenBank/DDBJ whole genome shotgun (WGS) entry which is preliminary data.</text>
</comment>
<dbReference type="EMBL" id="JAATLK010000004">
    <property type="protein sequence ID" value="NIZ47774.1"/>
    <property type="molecule type" value="Genomic_DNA"/>
</dbReference>
<proteinExistence type="predicted"/>
<dbReference type="Proteomes" id="UP000752013">
    <property type="component" value="Unassembled WGS sequence"/>
</dbReference>
<evidence type="ECO:0000313" key="2">
    <source>
        <dbReference type="Proteomes" id="UP000752013"/>
    </source>
</evidence>
<evidence type="ECO:0008006" key="3">
    <source>
        <dbReference type="Google" id="ProtNLM"/>
    </source>
</evidence>
<sequence length="149" mass="16871">MSDLLNEEQIEGIYQTLCAAMYIDEDDRHSTYERQTPEEQKAMDDTESIIKQLIAKSKLTLSADNESVVYRLLRPIKTNNSETQEVSFSVDSLSVEKLMKAQSKPNLSDAEKGRQLLALATGLSLLQIDKMLTKDYQKLQMVLGFFMAA</sequence>
<keyword evidence="2" id="KW-1185">Reference proteome</keyword>
<gene>
    <name evidence="1" type="ORF">HCT46_07590</name>
</gene>
<protein>
    <recommendedName>
        <fullName evidence="3">Phage tail assembly protein</fullName>
    </recommendedName>
</protein>
<dbReference type="Pfam" id="PF10109">
    <property type="entry name" value="Phage_TAC_7"/>
    <property type="match status" value="1"/>
</dbReference>